<comment type="similarity">
    <text evidence="2">Belongs to the major facilitator superfamily.</text>
</comment>
<evidence type="ECO:0000256" key="3">
    <source>
        <dbReference type="ARBA" id="ARBA00022475"/>
    </source>
</evidence>
<evidence type="ECO:0000256" key="6">
    <source>
        <dbReference type="ARBA" id="ARBA00023136"/>
    </source>
</evidence>
<gene>
    <name evidence="9" type="ORF">HYFRA_00003657</name>
</gene>
<dbReference type="InterPro" id="IPR036259">
    <property type="entry name" value="MFS_trans_sf"/>
</dbReference>
<feature type="transmembrane region" description="Helical" evidence="8">
    <location>
        <begin position="143"/>
        <end position="162"/>
    </location>
</feature>
<comment type="subcellular location">
    <subcellularLocation>
        <location evidence="1">Cell membrane</location>
        <topology evidence="1">Multi-pass membrane protein</topology>
    </subcellularLocation>
</comment>
<dbReference type="PANTHER" id="PTHR23502">
    <property type="entry name" value="MAJOR FACILITATOR SUPERFAMILY"/>
    <property type="match status" value="1"/>
</dbReference>
<feature type="transmembrane region" description="Helical" evidence="8">
    <location>
        <begin position="253"/>
        <end position="272"/>
    </location>
</feature>
<keyword evidence="4 8" id="KW-0812">Transmembrane</keyword>
<feature type="transmembrane region" description="Helical" evidence="8">
    <location>
        <begin position="182"/>
        <end position="201"/>
    </location>
</feature>
<organism evidence="9 10">
    <name type="scientific">Hymenoscyphus fraxineus</name>
    <dbReference type="NCBI Taxonomy" id="746836"/>
    <lineage>
        <taxon>Eukaryota</taxon>
        <taxon>Fungi</taxon>
        <taxon>Dikarya</taxon>
        <taxon>Ascomycota</taxon>
        <taxon>Pezizomycotina</taxon>
        <taxon>Leotiomycetes</taxon>
        <taxon>Helotiales</taxon>
        <taxon>Helotiaceae</taxon>
        <taxon>Hymenoscyphus</taxon>
    </lineage>
</organism>
<dbReference type="GO" id="GO:0005886">
    <property type="term" value="C:plasma membrane"/>
    <property type="evidence" value="ECO:0007669"/>
    <property type="project" value="UniProtKB-SubCell"/>
</dbReference>
<name>A0A9N9L3E0_9HELO</name>
<feature type="transmembrane region" description="Helical" evidence="8">
    <location>
        <begin position="222"/>
        <end position="241"/>
    </location>
</feature>
<feature type="transmembrane region" description="Helical" evidence="8">
    <location>
        <begin position="68"/>
        <end position="87"/>
    </location>
</feature>
<protein>
    <submittedName>
        <fullName evidence="9">Uncharacterized protein</fullName>
    </submittedName>
</protein>
<dbReference type="EMBL" id="CAJVRL010000070">
    <property type="protein sequence ID" value="CAG8956277.1"/>
    <property type="molecule type" value="Genomic_DNA"/>
</dbReference>
<keyword evidence="10" id="KW-1185">Reference proteome</keyword>
<dbReference type="Gene3D" id="1.20.1250.20">
    <property type="entry name" value="MFS general substrate transporter like domains"/>
    <property type="match status" value="1"/>
</dbReference>
<evidence type="ECO:0000256" key="8">
    <source>
        <dbReference type="SAM" id="Phobius"/>
    </source>
</evidence>
<comment type="caution">
    <text evidence="9">The sequence shown here is derived from an EMBL/GenBank/DDBJ whole genome shotgun (WGS) entry which is preliminary data.</text>
</comment>
<feature type="transmembrane region" description="Helical" evidence="8">
    <location>
        <begin position="307"/>
        <end position="328"/>
    </location>
</feature>
<evidence type="ECO:0000256" key="1">
    <source>
        <dbReference type="ARBA" id="ARBA00004651"/>
    </source>
</evidence>
<evidence type="ECO:0000313" key="9">
    <source>
        <dbReference type="EMBL" id="CAG8956277.1"/>
    </source>
</evidence>
<dbReference type="AlphaFoldDB" id="A0A9N9L3E0"/>
<dbReference type="Pfam" id="PF07690">
    <property type="entry name" value="MFS_1"/>
    <property type="match status" value="1"/>
</dbReference>
<evidence type="ECO:0000256" key="5">
    <source>
        <dbReference type="ARBA" id="ARBA00022989"/>
    </source>
</evidence>
<reference evidence="9" key="1">
    <citation type="submission" date="2021-07" db="EMBL/GenBank/DDBJ databases">
        <authorList>
            <person name="Durling M."/>
        </authorList>
    </citation>
    <scope>NUCLEOTIDE SEQUENCE</scope>
</reference>
<dbReference type="Proteomes" id="UP000696280">
    <property type="component" value="Unassembled WGS sequence"/>
</dbReference>
<proteinExistence type="inferred from homology"/>
<sequence>MAKEDDSNASPGRLEVGSPDDNHFVDPNIVDWSGAEDLEDPHNWSSSRRWAQIILEYGPIAANLGWRWSFWVIAILGSAIGVASIAFGNETSPKILLERKAACLRSLTDNQNLRSKLAHHLGPGEVLLQALFKPILLLVRSPVLLVISLYVALVFGLMYLLFTTFAEVFEDQYGFNTATSGLVYLGLGISLIFCMLAFKVLNIRVQERCMKRDGVQQPRPEYRLVLMIFLSPFVVFYRVHWIVPIIGTVFTEIGAFFVLMPAQLYLVDLFGSDSAASALGANNILRYLSSTFLPIAGPAMYKALGYGWGNTLLGFLSLAFVPAPILFYKYGDFLRRKALVKVGE</sequence>
<dbReference type="InterPro" id="IPR011701">
    <property type="entry name" value="MFS"/>
</dbReference>
<dbReference type="GO" id="GO:0022857">
    <property type="term" value="F:transmembrane transporter activity"/>
    <property type="evidence" value="ECO:0007669"/>
    <property type="project" value="InterPro"/>
</dbReference>
<dbReference type="SUPFAM" id="SSF103473">
    <property type="entry name" value="MFS general substrate transporter"/>
    <property type="match status" value="1"/>
</dbReference>
<dbReference type="PANTHER" id="PTHR23502:SF135">
    <property type="entry name" value="MAJOR FACILITATOR SUPERFAMILY (MFS) PROFILE DOMAIN-CONTAINING PROTEIN-RELATED"/>
    <property type="match status" value="1"/>
</dbReference>
<evidence type="ECO:0000256" key="7">
    <source>
        <dbReference type="SAM" id="MobiDB-lite"/>
    </source>
</evidence>
<dbReference type="OrthoDB" id="5296287at2759"/>
<evidence type="ECO:0000313" key="10">
    <source>
        <dbReference type="Proteomes" id="UP000696280"/>
    </source>
</evidence>
<evidence type="ECO:0000256" key="4">
    <source>
        <dbReference type="ARBA" id="ARBA00022692"/>
    </source>
</evidence>
<feature type="transmembrane region" description="Helical" evidence="8">
    <location>
        <begin position="284"/>
        <end position="301"/>
    </location>
</feature>
<evidence type="ECO:0000256" key="2">
    <source>
        <dbReference type="ARBA" id="ARBA00008335"/>
    </source>
</evidence>
<accession>A0A9N9L3E0</accession>
<feature type="region of interest" description="Disordered" evidence="7">
    <location>
        <begin position="1"/>
        <end position="24"/>
    </location>
</feature>
<keyword evidence="3" id="KW-1003">Cell membrane</keyword>
<keyword evidence="6 8" id="KW-0472">Membrane</keyword>
<keyword evidence="5 8" id="KW-1133">Transmembrane helix</keyword>